<proteinExistence type="inferred from homology"/>
<keyword evidence="5 7" id="KW-0560">Oxidoreductase</keyword>
<dbReference type="SUPFAM" id="SSF53720">
    <property type="entry name" value="ALDH-like"/>
    <property type="match status" value="1"/>
</dbReference>
<dbReference type="GO" id="GO:0050661">
    <property type="term" value="F:NADP binding"/>
    <property type="evidence" value="ECO:0007669"/>
    <property type="project" value="InterPro"/>
</dbReference>
<evidence type="ECO:0000313" key="8">
    <source>
        <dbReference type="EMBL" id="PWB03456.1"/>
    </source>
</evidence>
<protein>
    <recommendedName>
        <fullName evidence="7">Gamma-glutamyl phosphate reductase</fullName>
        <shortName evidence="7">GPR</shortName>
        <ecNumber evidence="7">1.2.1.41</ecNumber>
    </recommendedName>
    <alternativeName>
        <fullName evidence="7">Glutamate-5-semialdehyde dehydrogenase</fullName>
    </alternativeName>
    <alternativeName>
        <fullName evidence="7">Glutamyl-gamma-semialdehyde dehydrogenase</fullName>
        <shortName evidence="7">GSA dehydrogenase</shortName>
    </alternativeName>
</protein>
<evidence type="ECO:0000256" key="6">
    <source>
        <dbReference type="ARBA" id="ARBA00049024"/>
    </source>
</evidence>
<dbReference type="PANTHER" id="PTHR11063:SF8">
    <property type="entry name" value="DELTA-1-PYRROLINE-5-CARBOXYLATE SYNTHASE"/>
    <property type="match status" value="1"/>
</dbReference>
<dbReference type="PIRSF" id="PIRSF000151">
    <property type="entry name" value="GPR"/>
    <property type="match status" value="1"/>
</dbReference>
<dbReference type="Gene3D" id="3.40.605.10">
    <property type="entry name" value="Aldehyde Dehydrogenase, Chain A, domain 1"/>
    <property type="match status" value="1"/>
</dbReference>
<accession>A0A2V1ILP3</accession>
<sequence length="417" mass="45796">MTEDYNEIFRRVKDASRTIPSLTDWERSEILCKIAGEIEECQELLLAANQKDLDRMDRTNPLYDRLQLSPERLGSIASDMRNVASLSSPLGEEIERRTLPNGLLIRRVRVPFGVIGVIYEARPNVTFDVFSLCFKSGNACVLKGGRDAENSNEAIVSLIRRVLSGNNISPDIISLLPSTHDATGVLLNAVGYVDVCIPRGGRRLIDFVRDNARVPVIETGAGVVSAYFDKSGDLKMGCDIIANAKTRRVSVCNALDTLIIHRDRLSDLPVLCERLALKNVHIYADAESMSVLRGSYPESLLSPAGCDTYATEWMDYKMGVKTVADLNEAIRHIAVYGSGHSECIITDDGSVADRFQQEVDAACVYVNAPTSFTDGAQFGLGAEIGISTQKLGPRGPMGLREITTYRYMINGNGQVRP</sequence>
<dbReference type="Gene3D" id="3.40.309.10">
    <property type="entry name" value="Aldehyde Dehydrogenase, Chain A, domain 2"/>
    <property type="match status" value="1"/>
</dbReference>
<evidence type="ECO:0000256" key="5">
    <source>
        <dbReference type="ARBA" id="ARBA00023002"/>
    </source>
</evidence>
<comment type="similarity">
    <text evidence="7">Belongs to the gamma-glutamyl phosphate reductase family.</text>
</comment>
<dbReference type="GO" id="GO:0004350">
    <property type="term" value="F:glutamate-5-semialdehyde dehydrogenase activity"/>
    <property type="evidence" value="ECO:0007669"/>
    <property type="project" value="UniProtKB-UniRule"/>
</dbReference>
<reference evidence="9" key="1">
    <citation type="submission" date="2018-02" db="EMBL/GenBank/DDBJ databases">
        <authorList>
            <person name="Clavel T."/>
            <person name="Strowig T."/>
        </authorList>
    </citation>
    <scope>NUCLEOTIDE SEQUENCE [LARGE SCALE GENOMIC DNA]</scope>
    <source>
        <strain evidence="9">DSM 103720</strain>
    </source>
</reference>
<evidence type="ECO:0000256" key="3">
    <source>
        <dbReference type="ARBA" id="ARBA00022650"/>
    </source>
</evidence>
<dbReference type="CDD" id="cd07079">
    <property type="entry name" value="ALDH_F18-19_ProA-GPR"/>
    <property type="match status" value="1"/>
</dbReference>
<dbReference type="EC" id="1.2.1.41" evidence="7"/>
<dbReference type="GO" id="GO:0005737">
    <property type="term" value="C:cytoplasm"/>
    <property type="evidence" value="ECO:0007669"/>
    <property type="project" value="UniProtKB-SubCell"/>
</dbReference>
<keyword evidence="9" id="KW-1185">Reference proteome</keyword>
<dbReference type="NCBIfam" id="TIGR00407">
    <property type="entry name" value="proA"/>
    <property type="match status" value="1"/>
</dbReference>
<keyword evidence="2 7" id="KW-0028">Amino-acid biosynthesis</keyword>
<keyword evidence="4 7" id="KW-0521">NADP</keyword>
<dbReference type="InterPro" id="IPR000965">
    <property type="entry name" value="GPR_dom"/>
</dbReference>
<evidence type="ECO:0000313" key="9">
    <source>
        <dbReference type="Proteomes" id="UP000244905"/>
    </source>
</evidence>
<evidence type="ECO:0000256" key="4">
    <source>
        <dbReference type="ARBA" id="ARBA00022857"/>
    </source>
</evidence>
<dbReference type="InterPro" id="IPR016162">
    <property type="entry name" value="Ald_DH_N"/>
</dbReference>
<dbReference type="EMBL" id="PUEC01000005">
    <property type="protein sequence ID" value="PWB03456.1"/>
    <property type="molecule type" value="Genomic_DNA"/>
</dbReference>
<dbReference type="InterPro" id="IPR016163">
    <property type="entry name" value="Ald_DH_C"/>
</dbReference>
<dbReference type="InterPro" id="IPR012134">
    <property type="entry name" value="Glu-5-SA_DH"/>
</dbReference>
<dbReference type="InterPro" id="IPR016161">
    <property type="entry name" value="Ald_DH/histidinol_DH"/>
</dbReference>
<comment type="caution">
    <text evidence="8">The sequence shown here is derived from an EMBL/GenBank/DDBJ whole genome shotgun (WGS) entry which is preliminary data.</text>
</comment>
<dbReference type="RefSeq" id="WP_107031566.1">
    <property type="nucleotide sequence ID" value="NZ_CAOLYA010000019.1"/>
</dbReference>
<name>A0A2V1ILP3_9BACT</name>
<dbReference type="NCBIfam" id="NF001221">
    <property type="entry name" value="PRK00197.1"/>
    <property type="match status" value="1"/>
</dbReference>
<evidence type="ECO:0000256" key="7">
    <source>
        <dbReference type="HAMAP-Rule" id="MF_00412"/>
    </source>
</evidence>
<comment type="catalytic activity">
    <reaction evidence="6 7">
        <text>L-glutamate 5-semialdehyde + phosphate + NADP(+) = L-glutamyl 5-phosphate + NADPH + H(+)</text>
        <dbReference type="Rhea" id="RHEA:19541"/>
        <dbReference type="ChEBI" id="CHEBI:15378"/>
        <dbReference type="ChEBI" id="CHEBI:43474"/>
        <dbReference type="ChEBI" id="CHEBI:57783"/>
        <dbReference type="ChEBI" id="CHEBI:58066"/>
        <dbReference type="ChEBI" id="CHEBI:58274"/>
        <dbReference type="ChEBI" id="CHEBI:58349"/>
        <dbReference type="EC" id="1.2.1.41"/>
    </reaction>
</comment>
<evidence type="ECO:0000256" key="2">
    <source>
        <dbReference type="ARBA" id="ARBA00022605"/>
    </source>
</evidence>
<organism evidence="8 9">
    <name type="scientific">Duncaniella muris</name>
    <dbReference type="NCBI Taxonomy" id="2094150"/>
    <lineage>
        <taxon>Bacteria</taxon>
        <taxon>Pseudomonadati</taxon>
        <taxon>Bacteroidota</taxon>
        <taxon>Bacteroidia</taxon>
        <taxon>Bacteroidales</taxon>
        <taxon>Muribaculaceae</taxon>
        <taxon>Duncaniella</taxon>
    </lineage>
</organism>
<dbReference type="PANTHER" id="PTHR11063">
    <property type="entry name" value="GLUTAMATE SEMIALDEHYDE DEHYDROGENASE"/>
    <property type="match status" value="1"/>
</dbReference>
<comment type="function">
    <text evidence="7">Catalyzes the NADPH-dependent reduction of L-glutamate 5-phosphate into L-glutamate 5-semialdehyde and phosphate. The product spontaneously undergoes cyclization to form 1-pyrroline-5-carboxylate.</text>
</comment>
<evidence type="ECO:0000256" key="1">
    <source>
        <dbReference type="ARBA" id="ARBA00004985"/>
    </source>
</evidence>
<comment type="pathway">
    <text evidence="1 7">Amino-acid biosynthesis; L-proline biosynthesis; L-glutamate 5-semialdehyde from L-glutamate: step 2/2.</text>
</comment>
<keyword evidence="3 7" id="KW-0641">Proline biosynthesis</keyword>
<gene>
    <name evidence="7" type="primary">proA</name>
    <name evidence="8" type="ORF">C5O23_03450</name>
</gene>
<dbReference type="Proteomes" id="UP000244905">
    <property type="component" value="Unassembled WGS sequence"/>
</dbReference>
<keyword evidence="7" id="KW-0963">Cytoplasm</keyword>
<dbReference type="HAMAP" id="MF_00412">
    <property type="entry name" value="ProA"/>
    <property type="match status" value="1"/>
</dbReference>
<dbReference type="InterPro" id="IPR020593">
    <property type="entry name" value="G-glutamylP_reductase_CS"/>
</dbReference>
<dbReference type="UniPathway" id="UPA00098">
    <property type="reaction ID" value="UER00360"/>
</dbReference>
<dbReference type="AlphaFoldDB" id="A0A2V1ILP3"/>
<comment type="subcellular location">
    <subcellularLocation>
        <location evidence="7">Cytoplasm</location>
    </subcellularLocation>
</comment>
<dbReference type="GeneID" id="82525407"/>
<dbReference type="PROSITE" id="PS01223">
    <property type="entry name" value="PROA"/>
    <property type="match status" value="1"/>
</dbReference>
<dbReference type="GO" id="GO:0055129">
    <property type="term" value="P:L-proline biosynthetic process"/>
    <property type="evidence" value="ECO:0007669"/>
    <property type="project" value="UniProtKB-UniRule"/>
</dbReference>